<dbReference type="RefSeq" id="WP_304363035.1">
    <property type="nucleotide sequence ID" value="NZ_CBCRXZ010000002.1"/>
</dbReference>
<accession>A0A8B4I9V0</accession>
<protein>
    <submittedName>
        <fullName evidence="2">Uncharacterized protein</fullName>
    </submittedName>
</protein>
<feature type="compositionally biased region" description="Gly residues" evidence="1">
    <location>
        <begin position="1"/>
        <end position="11"/>
    </location>
</feature>
<organism evidence="2 3">
    <name type="scientific">Pseudomonas fluorescens</name>
    <dbReference type="NCBI Taxonomy" id="294"/>
    <lineage>
        <taxon>Bacteria</taxon>
        <taxon>Pseudomonadati</taxon>
        <taxon>Pseudomonadota</taxon>
        <taxon>Gammaproteobacteria</taxon>
        <taxon>Pseudomonadales</taxon>
        <taxon>Pseudomonadaceae</taxon>
        <taxon>Pseudomonas</taxon>
    </lineage>
</organism>
<sequence>MGTSKGYGGSVSGLVPSWVDDVAPATTPGQSGEAGQPSNPSSDPNSPNNPNPPGQGGQSGQRPVDNNGTAKLQPARTQFTRFARTGSRSALGRALSGYVRSGTGGAGRAARRMGASRAAAGRLLGVIRDVQRFGAAEVLRRLNLNGLAGRPSSEVFMALVEFVCPAGGAIDEAVARQAMLENVIALAESGETTLDEMTPEQMNEFFLDFVSQSIEGMVMADLGQRGVTIPDDVDAVERMQTELHDFITGATRGRLSDRLEGLPGLTDEDIQGVISRIYESAFEIIAVAGEAAQ</sequence>
<reference evidence="2 3" key="1">
    <citation type="submission" date="2018-06" db="EMBL/GenBank/DDBJ databases">
        <authorList>
            <consortium name="Pathogen Informatics"/>
            <person name="Doyle S."/>
        </authorList>
    </citation>
    <scope>NUCLEOTIDE SEQUENCE [LARGE SCALE GENOMIC DNA]</scope>
    <source>
        <strain evidence="2 3">NCTC10038</strain>
    </source>
</reference>
<gene>
    <name evidence="2" type="ORF">NCTC10038_03089</name>
</gene>
<evidence type="ECO:0000256" key="1">
    <source>
        <dbReference type="SAM" id="MobiDB-lite"/>
    </source>
</evidence>
<evidence type="ECO:0000313" key="3">
    <source>
        <dbReference type="Proteomes" id="UP000248640"/>
    </source>
</evidence>
<feature type="region of interest" description="Disordered" evidence="1">
    <location>
        <begin position="1"/>
        <end position="86"/>
    </location>
</feature>
<name>A0A8B4I9V0_PSEFL</name>
<feature type="compositionally biased region" description="Low complexity" evidence="1">
    <location>
        <begin position="35"/>
        <end position="46"/>
    </location>
</feature>
<dbReference type="NCBIfam" id="NF041924">
    <property type="entry name" value="QatB"/>
    <property type="match status" value="1"/>
</dbReference>
<dbReference type="EMBL" id="LS483372">
    <property type="protein sequence ID" value="SQF91663.1"/>
    <property type="molecule type" value="Genomic_DNA"/>
</dbReference>
<dbReference type="Proteomes" id="UP000248640">
    <property type="component" value="Chromosome 1"/>
</dbReference>
<feature type="compositionally biased region" description="Polar residues" evidence="1">
    <location>
        <begin position="64"/>
        <end position="80"/>
    </location>
</feature>
<dbReference type="InterPro" id="IPR049675">
    <property type="entry name" value="QatB"/>
</dbReference>
<evidence type="ECO:0000313" key="2">
    <source>
        <dbReference type="EMBL" id="SQF91663.1"/>
    </source>
</evidence>
<dbReference type="AlphaFoldDB" id="A0A8B4I9V0"/>
<proteinExistence type="predicted"/>